<evidence type="ECO:0000256" key="1">
    <source>
        <dbReference type="SAM" id="MobiDB-lite"/>
    </source>
</evidence>
<dbReference type="KEGG" id="cak:Caul_5084"/>
<keyword evidence="2" id="KW-0121">Carboxypeptidase</keyword>
<keyword evidence="2" id="KW-0614">Plasmid</keyword>
<evidence type="ECO:0000313" key="2">
    <source>
        <dbReference type="EMBL" id="ABZ74204.1"/>
    </source>
</evidence>
<dbReference type="SUPFAM" id="SSF53474">
    <property type="entry name" value="alpha/beta-Hydrolases"/>
    <property type="match status" value="1"/>
</dbReference>
<proteinExistence type="predicted"/>
<dbReference type="InterPro" id="IPR029058">
    <property type="entry name" value="AB_hydrolase_fold"/>
</dbReference>
<dbReference type="Pfam" id="PF00450">
    <property type="entry name" value="Peptidase_S10"/>
    <property type="match status" value="1"/>
</dbReference>
<reference evidence="2" key="1">
    <citation type="submission" date="2008-01" db="EMBL/GenBank/DDBJ databases">
        <title>Complete sequence of plasmid1 pCAUL01 of Caulobacter sp. K31.</title>
        <authorList>
            <consortium name="US DOE Joint Genome Institute"/>
            <person name="Copeland A."/>
            <person name="Lucas S."/>
            <person name="Lapidus A."/>
            <person name="Barry K."/>
            <person name="Glavina del Rio T."/>
            <person name="Dalin E."/>
            <person name="Tice H."/>
            <person name="Pitluck S."/>
            <person name="Bruce D."/>
            <person name="Goodwin L."/>
            <person name="Thompson L.S."/>
            <person name="Brettin T."/>
            <person name="Detter J.C."/>
            <person name="Han C."/>
            <person name="Schmutz J."/>
            <person name="Larimer F."/>
            <person name="Land M."/>
            <person name="Hauser L."/>
            <person name="Kyrpides N."/>
            <person name="Kim E."/>
            <person name="Stephens C."/>
            <person name="Richardson P."/>
        </authorList>
    </citation>
    <scope>NUCLEOTIDE SEQUENCE [LARGE SCALE GENOMIC DNA]</scope>
    <source>
        <plasmid evidence="2">K31</plasmid>
        <plasmid evidence="2">pCAUL01</plasmid>
    </source>
</reference>
<gene>
    <name evidence="2" type="ordered locus">Caul_5084</name>
</gene>
<keyword evidence="2" id="KW-0378">Hydrolase</keyword>
<accession>B0T929</accession>
<keyword evidence="2" id="KW-0645">Protease</keyword>
<feature type="region of interest" description="Disordered" evidence="1">
    <location>
        <begin position="347"/>
        <end position="374"/>
    </location>
</feature>
<dbReference type="InterPro" id="IPR001563">
    <property type="entry name" value="Peptidase_S10"/>
</dbReference>
<dbReference type="OrthoDB" id="9770107at2"/>
<protein>
    <submittedName>
        <fullName evidence="2">Peptidase S10 serine carboxypeptidase</fullName>
    </submittedName>
</protein>
<sequence>MNRSDLFALDRRALMLAGLCAAATGRAQARQAEDPGGFADVASLSSTVTGEGVFGGAPVSYSASVAATQIPNPAGGAPGAMVSIAYVRTDVADAARRPVLFLFNGGPGASTTPLHFSGLGPFTRFTPPGDDKAQLAPNRLCPLDYVDLVFVDPIGTGFSRPTDRASGKGFWTMDGDAESVARFIELWLKANGRERSPIYICGESYGTARAALMLRARPQNPYAGVILISPVINATAMTVTPGNDLAFVFWLPSMAAVAAYHGRAGVKGAAVSAHFLEAARFAGGDYARALFQGADLPADQARVVARRLAALTGLPAKEILAQSLRIDPDVFMRRLLADQGLRTGRLDGRVTGRLDAPPRPPPYNDPSLSPGGDSGPAIEDYFRRRLGVSTKAAYKRLALDFRDVWVMAYPESLKDGYSDVSQFLGAALRASPHCRLLVVGGYFDLATPIFAREHALSHAGAPRGQVQTRMYAAGHAVLEEPAALASFAADLKAMITETQA</sequence>
<dbReference type="EMBL" id="CP000928">
    <property type="protein sequence ID" value="ABZ74204.1"/>
    <property type="molecule type" value="Genomic_DNA"/>
</dbReference>
<dbReference type="HOGENOM" id="CLU_032786_0_0_5"/>
<dbReference type="GO" id="GO:0006508">
    <property type="term" value="P:proteolysis"/>
    <property type="evidence" value="ECO:0007669"/>
    <property type="project" value="InterPro"/>
</dbReference>
<dbReference type="GO" id="GO:0004185">
    <property type="term" value="F:serine-type carboxypeptidase activity"/>
    <property type="evidence" value="ECO:0007669"/>
    <property type="project" value="InterPro"/>
</dbReference>
<dbReference type="Gene3D" id="3.40.50.1820">
    <property type="entry name" value="alpha/beta hydrolase"/>
    <property type="match status" value="1"/>
</dbReference>
<name>B0T929_CAUSK</name>
<organism evidence="2">
    <name type="scientific">Caulobacter sp. (strain K31)</name>
    <dbReference type="NCBI Taxonomy" id="366602"/>
    <lineage>
        <taxon>Bacteria</taxon>
        <taxon>Pseudomonadati</taxon>
        <taxon>Pseudomonadota</taxon>
        <taxon>Alphaproteobacteria</taxon>
        <taxon>Caulobacterales</taxon>
        <taxon>Caulobacteraceae</taxon>
        <taxon>Caulobacter</taxon>
    </lineage>
</organism>
<geneLocation type="plasmid" evidence="2">
    <name>pCAUL01</name>
</geneLocation>
<dbReference type="AlphaFoldDB" id="B0T929"/>